<evidence type="ECO:0000256" key="2">
    <source>
        <dbReference type="ARBA" id="ARBA00022490"/>
    </source>
</evidence>
<feature type="domain" description="Nanos-type" evidence="9">
    <location>
        <begin position="107"/>
        <end position="161"/>
    </location>
</feature>
<evidence type="ECO:0000256" key="8">
    <source>
        <dbReference type="PROSITE-ProRule" id="PRU00855"/>
    </source>
</evidence>
<evidence type="ECO:0000256" key="3">
    <source>
        <dbReference type="ARBA" id="ARBA00022723"/>
    </source>
</evidence>
<evidence type="ECO:0000256" key="6">
    <source>
        <dbReference type="ARBA" id="ARBA00022845"/>
    </source>
</evidence>
<protein>
    <submittedName>
        <fullName evidence="10">Nanos RNA binding domain</fullName>
    </submittedName>
</protein>
<comment type="similarity">
    <text evidence="8">Belongs to the nanos family.</text>
</comment>
<dbReference type="InterPro" id="IPR008705">
    <property type="entry name" value="Nanos/Xcar2"/>
</dbReference>
<evidence type="ECO:0000256" key="5">
    <source>
        <dbReference type="ARBA" id="ARBA00022833"/>
    </source>
</evidence>
<evidence type="ECO:0000256" key="7">
    <source>
        <dbReference type="ARBA" id="ARBA00022884"/>
    </source>
</evidence>
<dbReference type="GO" id="GO:0003723">
    <property type="term" value="F:RNA binding"/>
    <property type="evidence" value="ECO:0007669"/>
    <property type="project" value="UniProtKB-UniRule"/>
</dbReference>
<dbReference type="GO" id="GO:0006417">
    <property type="term" value="P:regulation of translation"/>
    <property type="evidence" value="ECO:0007669"/>
    <property type="project" value="UniProtKB-UniRule"/>
</dbReference>
<keyword evidence="11" id="KW-1185">Reference proteome</keyword>
<comment type="subcellular location">
    <subcellularLocation>
        <location evidence="1">Cytoplasm</location>
    </subcellularLocation>
</comment>
<sequence>MCISFTDWMLVHSTWTVCYSGMSLSLMSSRPVRGQQTRFGGLTCDRAGRDQQHSSQVIRYILHWQSVVVRHMSKEINLGPDQFIQLANFLGQLAVWSQRVLETNIELCVFCRNNNEPFEVYTAHKVKDRFGRVTCPVLRQFVCPVCRGTGDRAHTIRYCPKLRTQSTVTCASSGRGCSINSPLRLSSQLVEAGLLDPTTYAV</sequence>
<dbReference type="PANTHER" id="PTHR12887">
    <property type="entry name" value="NANOS PROTEIN"/>
    <property type="match status" value="1"/>
</dbReference>
<evidence type="ECO:0000259" key="9">
    <source>
        <dbReference type="PROSITE" id="PS51522"/>
    </source>
</evidence>
<keyword evidence="3" id="KW-0479">Metal-binding</keyword>
<dbReference type="Gene3D" id="4.10.60.30">
    <property type="entry name" value="Nanos, RNA-binding domain"/>
    <property type="match status" value="1"/>
</dbReference>
<proteinExistence type="inferred from homology"/>
<gene>
    <name evidence="10" type="ORF">D915_002112</name>
</gene>
<keyword evidence="4 8" id="KW-0863">Zinc-finger</keyword>
<dbReference type="Proteomes" id="UP000230066">
    <property type="component" value="Unassembled WGS sequence"/>
</dbReference>
<reference evidence="10" key="1">
    <citation type="submission" date="2019-03" db="EMBL/GenBank/DDBJ databases">
        <title>Improved annotation for the trematode Fasciola hepatica.</title>
        <authorList>
            <person name="Choi Y.-J."/>
            <person name="Martin J."/>
            <person name="Mitreva M."/>
        </authorList>
    </citation>
    <scope>NUCLEOTIDE SEQUENCE [LARGE SCALE GENOMIC DNA]</scope>
</reference>
<evidence type="ECO:0000256" key="4">
    <source>
        <dbReference type="ARBA" id="ARBA00022771"/>
    </source>
</evidence>
<evidence type="ECO:0000256" key="1">
    <source>
        <dbReference type="ARBA" id="ARBA00004496"/>
    </source>
</evidence>
<dbReference type="InterPro" id="IPR038129">
    <property type="entry name" value="Nanos_sf"/>
</dbReference>
<dbReference type="Pfam" id="PF05741">
    <property type="entry name" value="zf-nanos"/>
    <property type="match status" value="1"/>
</dbReference>
<dbReference type="GO" id="GO:0008270">
    <property type="term" value="F:zinc ion binding"/>
    <property type="evidence" value="ECO:0007669"/>
    <property type="project" value="UniProtKB-KW"/>
</dbReference>
<keyword evidence="7 8" id="KW-0694">RNA-binding</keyword>
<accession>A0A4E0RGC0</accession>
<organism evidence="10 11">
    <name type="scientific">Fasciola hepatica</name>
    <name type="common">Liver fluke</name>
    <dbReference type="NCBI Taxonomy" id="6192"/>
    <lineage>
        <taxon>Eukaryota</taxon>
        <taxon>Metazoa</taxon>
        <taxon>Spiralia</taxon>
        <taxon>Lophotrochozoa</taxon>
        <taxon>Platyhelminthes</taxon>
        <taxon>Trematoda</taxon>
        <taxon>Digenea</taxon>
        <taxon>Plagiorchiida</taxon>
        <taxon>Echinostomata</taxon>
        <taxon>Echinostomatoidea</taxon>
        <taxon>Fasciolidae</taxon>
        <taxon>Fasciola</taxon>
    </lineage>
</organism>
<keyword evidence="2" id="KW-0963">Cytoplasm</keyword>
<keyword evidence="6 8" id="KW-0810">Translation regulation</keyword>
<evidence type="ECO:0000313" key="11">
    <source>
        <dbReference type="Proteomes" id="UP000230066"/>
    </source>
</evidence>
<comment type="caution">
    <text evidence="10">The sequence shown here is derived from an EMBL/GenBank/DDBJ whole genome shotgun (WGS) entry which is preliminary data.</text>
</comment>
<evidence type="ECO:0000313" key="10">
    <source>
        <dbReference type="EMBL" id="THD26723.1"/>
    </source>
</evidence>
<dbReference type="InterPro" id="IPR024161">
    <property type="entry name" value="Znf_nanos-typ"/>
</dbReference>
<name>A0A4E0RGC0_FASHE</name>
<dbReference type="PROSITE" id="PS51522">
    <property type="entry name" value="ZF_NANOS"/>
    <property type="match status" value="1"/>
</dbReference>
<keyword evidence="5" id="KW-0862">Zinc</keyword>
<dbReference type="GO" id="GO:0005737">
    <property type="term" value="C:cytoplasm"/>
    <property type="evidence" value="ECO:0007669"/>
    <property type="project" value="UniProtKB-SubCell"/>
</dbReference>
<dbReference type="AlphaFoldDB" id="A0A4E0RGC0"/>
<dbReference type="EMBL" id="JXXN02000648">
    <property type="protein sequence ID" value="THD26723.1"/>
    <property type="molecule type" value="Genomic_DNA"/>
</dbReference>